<reference evidence="1" key="1">
    <citation type="submission" date="2021-02" db="EMBL/GenBank/DDBJ databases">
        <authorList>
            <person name="Nowell W R."/>
        </authorList>
    </citation>
    <scope>NUCLEOTIDE SEQUENCE</scope>
</reference>
<comment type="caution">
    <text evidence="1">The sequence shown here is derived from an EMBL/GenBank/DDBJ whole genome shotgun (WGS) entry which is preliminary data.</text>
</comment>
<accession>A0A815U3U9</accession>
<sequence length="105" mass="12351">YNYNVNNDNKIVSTENHLNEQNKFDDKTNSSDDIENFEKLISSIQDLLLLILILFHYQRQYLHHLLFLYCLSSSASNTITKKAPLKLIIKRIQHPPTSTKIKYDI</sequence>
<feature type="non-terminal residue" evidence="1">
    <location>
        <position position="1"/>
    </location>
</feature>
<evidence type="ECO:0000313" key="1">
    <source>
        <dbReference type="EMBL" id="CAF1516987.1"/>
    </source>
</evidence>
<name>A0A815U3U9_9BILA</name>
<gene>
    <name evidence="1" type="ORF">SEV965_LOCUS36830</name>
</gene>
<dbReference type="Proteomes" id="UP000663889">
    <property type="component" value="Unassembled WGS sequence"/>
</dbReference>
<organism evidence="1 2">
    <name type="scientific">Rotaria sordida</name>
    <dbReference type="NCBI Taxonomy" id="392033"/>
    <lineage>
        <taxon>Eukaryota</taxon>
        <taxon>Metazoa</taxon>
        <taxon>Spiralia</taxon>
        <taxon>Gnathifera</taxon>
        <taxon>Rotifera</taxon>
        <taxon>Eurotatoria</taxon>
        <taxon>Bdelloidea</taxon>
        <taxon>Philodinida</taxon>
        <taxon>Philodinidae</taxon>
        <taxon>Rotaria</taxon>
    </lineage>
</organism>
<dbReference type="AlphaFoldDB" id="A0A815U3U9"/>
<evidence type="ECO:0000313" key="2">
    <source>
        <dbReference type="Proteomes" id="UP000663889"/>
    </source>
</evidence>
<protein>
    <submittedName>
        <fullName evidence="1">Uncharacterized protein</fullName>
    </submittedName>
</protein>
<proteinExistence type="predicted"/>
<dbReference type="EMBL" id="CAJNOU010007010">
    <property type="protein sequence ID" value="CAF1516987.1"/>
    <property type="molecule type" value="Genomic_DNA"/>
</dbReference>